<organism evidence="1 2">
    <name type="scientific">Blastochloris tepida</name>
    <dbReference type="NCBI Taxonomy" id="2233851"/>
    <lineage>
        <taxon>Bacteria</taxon>
        <taxon>Pseudomonadati</taxon>
        <taxon>Pseudomonadota</taxon>
        <taxon>Alphaproteobacteria</taxon>
        <taxon>Hyphomicrobiales</taxon>
        <taxon>Blastochloridaceae</taxon>
        <taxon>Blastochloris</taxon>
    </lineage>
</organism>
<sequence>MYKDGWGAILGGKQSDIEDWALCLGNGFDPCVERVQNDFILRSSTFDSIDNAEDLKTKAAALIDTLNGALSLDQNSGRVEFGGAAAFRDGNVNRTIFAEIHEGLRVKARATATVIDRDGNFVTQKPQPSTVQNWISKIHKDELLEDALIFFGRASDWFDLYKSLECLIRRFGSEQAFFEWAGPESQARLLKQTANWHRHAPKKNERPVRPLSFDQARGALGFLLNRALNETSSNK</sequence>
<dbReference type="KEGG" id="blag:BLTE_04350"/>
<dbReference type="RefSeq" id="WP_126397219.1">
    <property type="nucleotide sequence ID" value="NZ_AP018907.1"/>
</dbReference>
<evidence type="ECO:0000313" key="2">
    <source>
        <dbReference type="Proteomes" id="UP000266934"/>
    </source>
</evidence>
<gene>
    <name evidence="1" type="ORF">BLTE_04350</name>
</gene>
<name>A0A348FWR7_9HYPH</name>
<dbReference type="Proteomes" id="UP000266934">
    <property type="component" value="Chromosome"/>
</dbReference>
<dbReference type="OrthoDB" id="8100030at2"/>
<proteinExistence type="predicted"/>
<protein>
    <submittedName>
        <fullName evidence="1">Uncharacterized protein</fullName>
    </submittedName>
</protein>
<reference evidence="1 2" key="1">
    <citation type="submission" date="2018-08" db="EMBL/GenBank/DDBJ databases">
        <title>Complete genome sequencing of Blastochloris tepida GI.</title>
        <authorList>
            <person name="Tsukatani Y."/>
            <person name="Mori H."/>
        </authorList>
    </citation>
    <scope>NUCLEOTIDE SEQUENCE [LARGE SCALE GENOMIC DNA]</scope>
    <source>
        <strain evidence="1 2">GI</strain>
    </source>
</reference>
<dbReference type="EMBL" id="AP018907">
    <property type="protein sequence ID" value="BBF91750.1"/>
    <property type="molecule type" value="Genomic_DNA"/>
</dbReference>
<accession>A0A348FWR7</accession>
<evidence type="ECO:0000313" key="1">
    <source>
        <dbReference type="EMBL" id="BBF91750.1"/>
    </source>
</evidence>
<dbReference type="AlphaFoldDB" id="A0A348FWR7"/>
<keyword evidence="2" id="KW-1185">Reference proteome</keyword>